<dbReference type="EMBL" id="JAAZIL010000088">
    <property type="protein sequence ID" value="NLZ24781.1"/>
    <property type="molecule type" value="Genomic_DNA"/>
</dbReference>
<dbReference type="GO" id="GO:0004081">
    <property type="term" value="F:bis(5'-nucleosyl)-tetraphosphatase (asymmetrical) activity"/>
    <property type="evidence" value="ECO:0007669"/>
    <property type="project" value="TreeGrafter"/>
</dbReference>
<dbReference type="PROSITE" id="PS00893">
    <property type="entry name" value="NUDIX_BOX"/>
    <property type="match status" value="1"/>
</dbReference>
<comment type="caution">
    <text evidence="3">The sequence shown here is derived from an EMBL/GenBank/DDBJ whole genome shotgun (WGS) entry which is preliminary data.</text>
</comment>
<name>A0A847VE69_9BACT</name>
<dbReference type="Pfam" id="PF00293">
    <property type="entry name" value="NUDIX"/>
    <property type="match status" value="1"/>
</dbReference>
<dbReference type="PROSITE" id="PS51462">
    <property type="entry name" value="NUDIX"/>
    <property type="match status" value="1"/>
</dbReference>
<keyword evidence="1" id="KW-0378">Hydrolase</keyword>
<dbReference type="Proteomes" id="UP000564033">
    <property type="component" value="Unassembled WGS sequence"/>
</dbReference>
<accession>A0A847VE69</accession>
<organism evidence="3 4">
    <name type="scientific">Candidatus Dojkabacteria bacterium</name>
    <dbReference type="NCBI Taxonomy" id="2099670"/>
    <lineage>
        <taxon>Bacteria</taxon>
        <taxon>Candidatus Dojkabacteria</taxon>
    </lineage>
</organism>
<reference evidence="3 4" key="1">
    <citation type="journal article" date="2020" name="Biotechnol. Biofuels">
        <title>New insights from the biogas microbiome by comprehensive genome-resolved metagenomics of nearly 1600 species originating from multiple anaerobic digesters.</title>
        <authorList>
            <person name="Campanaro S."/>
            <person name="Treu L."/>
            <person name="Rodriguez-R L.M."/>
            <person name="Kovalovszki A."/>
            <person name="Ziels R.M."/>
            <person name="Maus I."/>
            <person name="Zhu X."/>
            <person name="Kougias P.G."/>
            <person name="Basile A."/>
            <person name="Luo G."/>
            <person name="Schluter A."/>
            <person name="Konstantinidis K.T."/>
            <person name="Angelidaki I."/>
        </authorList>
    </citation>
    <scope>NUCLEOTIDE SEQUENCE [LARGE SCALE GENOMIC DNA]</scope>
    <source>
        <strain evidence="3">AS19jrsBPTG_9</strain>
    </source>
</reference>
<dbReference type="InterPro" id="IPR020084">
    <property type="entry name" value="NUDIX_hydrolase_CS"/>
</dbReference>
<evidence type="ECO:0000313" key="4">
    <source>
        <dbReference type="Proteomes" id="UP000564033"/>
    </source>
</evidence>
<dbReference type="PANTHER" id="PTHR21340">
    <property type="entry name" value="DIADENOSINE 5,5-P1,P4-TETRAPHOSPHATE PYROPHOSPHOHYDROLASE MUTT"/>
    <property type="match status" value="1"/>
</dbReference>
<dbReference type="Gene3D" id="3.90.79.10">
    <property type="entry name" value="Nucleoside Triphosphate Pyrophosphohydrolase"/>
    <property type="match status" value="1"/>
</dbReference>
<dbReference type="GO" id="GO:0006754">
    <property type="term" value="P:ATP biosynthetic process"/>
    <property type="evidence" value="ECO:0007669"/>
    <property type="project" value="TreeGrafter"/>
</dbReference>
<dbReference type="InterPro" id="IPR015797">
    <property type="entry name" value="NUDIX_hydrolase-like_dom_sf"/>
</dbReference>
<sequence length="149" mass="17459">MKKSYRAGAIVINYENKIALANEHLWGFPRGGVEEGEEYLTAAKREVLEEVGLEHFDFIEELGIYDRYPNGITEDTPGAYPMEIHMFLFKTNYTGSLSPRDKSVKEAGWFTYEEALERLTDEKDREFLKNNLEKISEFQEEWSLSRKYI</sequence>
<dbReference type="SUPFAM" id="SSF55811">
    <property type="entry name" value="Nudix"/>
    <property type="match status" value="1"/>
</dbReference>
<evidence type="ECO:0000259" key="2">
    <source>
        <dbReference type="PROSITE" id="PS51462"/>
    </source>
</evidence>
<feature type="domain" description="Nudix hydrolase" evidence="2">
    <location>
        <begin position="2"/>
        <end position="133"/>
    </location>
</feature>
<evidence type="ECO:0000256" key="1">
    <source>
        <dbReference type="ARBA" id="ARBA00022801"/>
    </source>
</evidence>
<evidence type="ECO:0000313" key="3">
    <source>
        <dbReference type="EMBL" id="NLZ24781.1"/>
    </source>
</evidence>
<dbReference type="PANTHER" id="PTHR21340:SF0">
    <property type="entry name" value="BIS(5'-NUCLEOSYL)-TETRAPHOSPHATASE [ASYMMETRICAL]"/>
    <property type="match status" value="1"/>
</dbReference>
<proteinExistence type="predicted"/>
<dbReference type="GO" id="GO:0006167">
    <property type="term" value="P:AMP biosynthetic process"/>
    <property type="evidence" value="ECO:0007669"/>
    <property type="project" value="TreeGrafter"/>
</dbReference>
<dbReference type="AlphaFoldDB" id="A0A847VE69"/>
<gene>
    <name evidence="3" type="ORF">GX888_03505</name>
</gene>
<dbReference type="InterPro" id="IPR051325">
    <property type="entry name" value="Nudix_hydrolase_domain"/>
</dbReference>
<protein>
    <submittedName>
        <fullName evidence="3">NUDIX domain-containing protein</fullName>
    </submittedName>
</protein>
<dbReference type="InterPro" id="IPR000086">
    <property type="entry name" value="NUDIX_hydrolase_dom"/>
</dbReference>